<organism evidence="2 3">
    <name type="scientific">Oerskovia douganii</name>
    <dbReference type="NCBI Taxonomy" id="2762210"/>
    <lineage>
        <taxon>Bacteria</taxon>
        <taxon>Bacillati</taxon>
        <taxon>Actinomycetota</taxon>
        <taxon>Actinomycetes</taxon>
        <taxon>Micrococcales</taxon>
        <taxon>Cellulomonadaceae</taxon>
        <taxon>Oerskovia</taxon>
    </lineage>
</organism>
<gene>
    <name evidence="2" type="ORF">H9623_17870</name>
</gene>
<dbReference type="Proteomes" id="UP000822993">
    <property type="component" value="Unassembled WGS sequence"/>
</dbReference>
<evidence type="ECO:0000313" key="3">
    <source>
        <dbReference type="Proteomes" id="UP000822993"/>
    </source>
</evidence>
<comment type="caution">
    <text evidence="2">The sequence shown here is derived from an EMBL/GenBank/DDBJ whole genome shotgun (WGS) entry which is preliminary data.</text>
</comment>
<proteinExistence type="predicted"/>
<dbReference type="EMBL" id="JACSPN010000035">
    <property type="protein sequence ID" value="MBE7702161.1"/>
    <property type="molecule type" value="Genomic_DNA"/>
</dbReference>
<evidence type="ECO:0000313" key="2">
    <source>
        <dbReference type="EMBL" id="MBE7702161.1"/>
    </source>
</evidence>
<accession>A0A9D5Z152</accession>
<evidence type="ECO:0000256" key="1">
    <source>
        <dbReference type="SAM" id="MobiDB-lite"/>
    </source>
</evidence>
<keyword evidence="3" id="KW-1185">Reference proteome</keyword>
<reference evidence="2 3" key="1">
    <citation type="submission" date="2020-08" db="EMBL/GenBank/DDBJ databases">
        <title>A Genomic Blueprint of the Chicken Gut Microbiome.</title>
        <authorList>
            <person name="Gilroy R."/>
            <person name="Ravi A."/>
            <person name="Getino M."/>
            <person name="Pursley I."/>
            <person name="Horton D.L."/>
            <person name="Alikhan N.-F."/>
            <person name="Baker D."/>
            <person name="Gharbi K."/>
            <person name="Hall N."/>
            <person name="Watson M."/>
            <person name="Adriaenssens E.M."/>
            <person name="Foster-Nyarko E."/>
            <person name="Jarju S."/>
            <person name="Secka A."/>
            <person name="Antonio M."/>
            <person name="Oren A."/>
            <person name="Chaudhuri R."/>
            <person name="La Ragione R.M."/>
            <person name="Hildebrand F."/>
            <person name="Pallen M.J."/>
        </authorList>
    </citation>
    <scope>NUCLEOTIDE SEQUENCE [LARGE SCALE GENOMIC DNA]</scope>
    <source>
        <strain evidence="2 3">Sa1BUA8</strain>
    </source>
</reference>
<dbReference type="AlphaFoldDB" id="A0A9D5Z152"/>
<dbReference type="RefSeq" id="WP_193721368.1">
    <property type="nucleotide sequence ID" value="NZ_JACSPN010000035.1"/>
</dbReference>
<name>A0A9D5Z152_9CELL</name>
<protein>
    <submittedName>
        <fullName evidence="2">Uncharacterized protein</fullName>
    </submittedName>
</protein>
<feature type="region of interest" description="Disordered" evidence="1">
    <location>
        <begin position="36"/>
        <end position="73"/>
    </location>
</feature>
<sequence length="73" mass="7814">MTRTFTVGDREVDPTDADAVRALSSDEFRDLMAQAIAADQEDTQDAPERPTFPSANPAPGTAILLPTSSPRLP</sequence>